<sequence>MHSVRRRTAEEKEEKRIAEKAHIDKFCKLSETVMALRNNEELTKEALKTAGTLLEMNFEFYTVWNFRREIIQRLSEENSDSDALYKEELQFIQNAIMANPKSYWAWFHRKWIISRMSQPSYTKEIFLCNQLLEKDTRNFHCWGYRRWICQKMGAGEQEIFDFTTKKIEHLFSNYSAWHERSRILSTYPAQQLKGLLQSELEYVQNAFFTSPDDQSAWFYYRWLIAKFIENSTEEEASQLLETQFEPLDQLIEVEPNSRWPLNTKLYLLSKMNGRGEEMKEILVKLREVDPTHQKYPELNS</sequence>
<evidence type="ECO:0000313" key="11">
    <source>
        <dbReference type="Proteomes" id="UP000241769"/>
    </source>
</evidence>
<accession>A0A2P6N7D8</accession>
<dbReference type="InterPro" id="IPR002088">
    <property type="entry name" value="Prenyl_trans_a"/>
</dbReference>
<evidence type="ECO:0000256" key="5">
    <source>
        <dbReference type="ARBA" id="ARBA00022679"/>
    </source>
</evidence>
<dbReference type="PROSITE" id="PS51147">
    <property type="entry name" value="PFTA"/>
    <property type="match status" value="5"/>
</dbReference>
<keyword evidence="4 9" id="KW-0637">Prenyltransferase</keyword>
<dbReference type="OrthoDB" id="1658at2759"/>
<dbReference type="EC" id="2.5.1.60" evidence="2 9"/>
<evidence type="ECO:0000256" key="9">
    <source>
        <dbReference type="RuleBase" id="RU367120"/>
    </source>
</evidence>
<evidence type="ECO:0000256" key="4">
    <source>
        <dbReference type="ARBA" id="ARBA00022602"/>
    </source>
</evidence>
<evidence type="ECO:0000256" key="8">
    <source>
        <dbReference type="ARBA" id="ARBA00047658"/>
    </source>
</evidence>
<dbReference type="STRING" id="1890364.A0A2P6N7D8"/>
<evidence type="ECO:0000256" key="1">
    <source>
        <dbReference type="ARBA" id="ARBA00006734"/>
    </source>
</evidence>
<proteinExistence type="inferred from homology"/>
<dbReference type="InParanoid" id="A0A2P6N7D8"/>
<keyword evidence="11" id="KW-1185">Reference proteome</keyword>
<keyword evidence="5 9" id="KW-0808">Transferase</keyword>
<reference evidence="10 11" key="1">
    <citation type="journal article" date="2018" name="Genome Biol. Evol.">
        <title>Multiple Roots of Fruiting Body Formation in Amoebozoa.</title>
        <authorList>
            <person name="Hillmann F."/>
            <person name="Forbes G."/>
            <person name="Novohradska S."/>
            <person name="Ferling I."/>
            <person name="Riege K."/>
            <person name="Groth M."/>
            <person name="Westermann M."/>
            <person name="Marz M."/>
            <person name="Spaller T."/>
            <person name="Winckler T."/>
            <person name="Schaap P."/>
            <person name="Glockner G."/>
        </authorList>
    </citation>
    <scope>NUCLEOTIDE SEQUENCE [LARGE SCALE GENOMIC DNA]</scope>
    <source>
        <strain evidence="10 11">Jena</strain>
    </source>
</reference>
<dbReference type="GO" id="GO:0005968">
    <property type="term" value="C:Rab-protein geranylgeranyltransferase complex"/>
    <property type="evidence" value="ECO:0007669"/>
    <property type="project" value="TreeGrafter"/>
</dbReference>
<evidence type="ECO:0000313" key="10">
    <source>
        <dbReference type="EMBL" id="PRP79859.1"/>
    </source>
</evidence>
<keyword evidence="6" id="KW-0677">Repeat</keyword>
<name>A0A2P6N7D8_9EUKA</name>
<comment type="caution">
    <text evidence="10">The sequence shown here is derived from an EMBL/GenBank/DDBJ whole genome shotgun (WGS) entry which is preliminary data.</text>
</comment>
<dbReference type="FunCoup" id="A0A2P6N7D8">
    <property type="interactions" value="83"/>
</dbReference>
<dbReference type="Pfam" id="PF01239">
    <property type="entry name" value="PPTA"/>
    <property type="match status" value="5"/>
</dbReference>
<dbReference type="PANTHER" id="PTHR11129:SF2">
    <property type="entry name" value="GERANYLGERANYL TRANSFERASE TYPE-2 SUBUNIT ALPHA"/>
    <property type="match status" value="1"/>
</dbReference>
<dbReference type="Proteomes" id="UP000241769">
    <property type="component" value="Unassembled WGS sequence"/>
</dbReference>
<dbReference type="FunFam" id="1.25.40.120:FF:000035">
    <property type="entry name" value="Geranylgeranyl transferase type-2 subunit alpha"/>
    <property type="match status" value="1"/>
</dbReference>
<dbReference type="GO" id="GO:0097354">
    <property type="term" value="P:prenylation"/>
    <property type="evidence" value="ECO:0007669"/>
    <property type="project" value="UniProtKB-UniRule"/>
</dbReference>
<evidence type="ECO:0000256" key="6">
    <source>
        <dbReference type="ARBA" id="ARBA00022737"/>
    </source>
</evidence>
<dbReference type="GO" id="GO:0004663">
    <property type="term" value="F:Rab geranylgeranyltransferase activity"/>
    <property type="evidence" value="ECO:0007669"/>
    <property type="project" value="UniProtKB-UniRule"/>
</dbReference>
<comment type="function">
    <text evidence="9">Catalyzes the transfer of a geranyl-geranyl moiety from geranyl-geranyl pyrophosphate to cysteines occuring in specific C-terminal amino acid sequences.</text>
</comment>
<dbReference type="SUPFAM" id="SSF48439">
    <property type="entry name" value="Protein prenylyltransferase"/>
    <property type="match status" value="1"/>
</dbReference>
<evidence type="ECO:0000256" key="7">
    <source>
        <dbReference type="ARBA" id="ARBA00031267"/>
    </source>
</evidence>
<protein>
    <recommendedName>
        <fullName evidence="3 9">Geranylgeranyl transferase type-2 subunit alpha</fullName>
        <ecNumber evidence="2 9">2.5.1.60</ecNumber>
    </recommendedName>
    <alternativeName>
        <fullName evidence="7 9">Geranylgeranyl transferase type II subunit alpha</fullName>
    </alternativeName>
</protein>
<evidence type="ECO:0000256" key="3">
    <source>
        <dbReference type="ARBA" id="ARBA00014772"/>
    </source>
</evidence>
<comment type="similarity">
    <text evidence="1 9">Belongs to the protein prenyltransferase subunit alpha family.</text>
</comment>
<dbReference type="PANTHER" id="PTHR11129">
    <property type="entry name" value="PROTEIN FARNESYLTRANSFERASE ALPHA SUBUNIT/RAB GERANYLGERANYL TRANSFERASE ALPHA SUBUNIT"/>
    <property type="match status" value="1"/>
</dbReference>
<organism evidence="10 11">
    <name type="scientific">Planoprotostelium fungivorum</name>
    <dbReference type="NCBI Taxonomy" id="1890364"/>
    <lineage>
        <taxon>Eukaryota</taxon>
        <taxon>Amoebozoa</taxon>
        <taxon>Evosea</taxon>
        <taxon>Variosea</taxon>
        <taxon>Cavosteliida</taxon>
        <taxon>Cavosteliaceae</taxon>
        <taxon>Planoprotostelium</taxon>
    </lineage>
</organism>
<dbReference type="Gene3D" id="1.25.40.120">
    <property type="entry name" value="Protein prenylyltransferase"/>
    <property type="match status" value="1"/>
</dbReference>
<comment type="catalytic activity">
    <reaction evidence="8 9">
        <text>geranylgeranyl diphosphate + L-cysteinyl-[protein] = S-geranylgeranyl-L-cysteinyl-[protein] + diphosphate</text>
        <dbReference type="Rhea" id="RHEA:21240"/>
        <dbReference type="Rhea" id="RHEA-COMP:10131"/>
        <dbReference type="Rhea" id="RHEA-COMP:11537"/>
        <dbReference type="ChEBI" id="CHEBI:29950"/>
        <dbReference type="ChEBI" id="CHEBI:33019"/>
        <dbReference type="ChEBI" id="CHEBI:57533"/>
        <dbReference type="ChEBI" id="CHEBI:86021"/>
        <dbReference type="EC" id="2.5.1.60"/>
    </reaction>
</comment>
<dbReference type="AlphaFoldDB" id="A0A2P6N7D8"/>
<gene>
    <name evidence="10" type="ORF">PROFUN_12471</name>
</gene>
<evidence type="ECO:0000256" key="2">
    <source>
        <dbReference type="ARBA" id="ARBA00012656"/>
    </source>
</evidence>
<dbReference type="EMBL" id="MDYQ01000168">
    <property type="protein sequence ID" value="PRP79859.1"/>
    <property type="molecule type" value="Genomic_DNA"/>
</dbReference>